<feature type="domain" description="F-box" evidence="1">
    <location>
        <begin position="2"/>
        <end position="47"/>
    </location>
</feature>
<dbReference type="InterPro" id="IPR001810">
    <property type="entry name" value="F-box_dom"/>
</dbReference>
<dbReference type="NCBIfam" id="TIGR01640">
    <property type="entry name" value="F_box_assoc_1"/>
    <property type="match status" value="1"/>
</dbReference>
<dbReference type="SMART" id="SM00256">
    <property type="entry name" value="FBOX"/>
    <property type="match status" value="1"/>
</dbReference>
<gene>
    <name evidence="2" type="ORF">F2Q68_00032231</name>
</gene>
<comment type="caution">
    <text evidence="2">The sequence shown here is derived from an EMBL/GenBank/DDBJ whole genome shotgun (WGS) entry which is preliminary data.</text>
</comment>
<evidence type="ECO:0000259" key="1">
    <source>
        <dbReference type="PROSITE" id="PS50181"/>
    </source>
</evidence>
<name>A0A8S9G7A3_BRACR</name>
<dbReference type="Gene3D" id="1.20.1280.50">
    <property type="match status" value="1"/>
</dbReference>
<dbReference type="InterPro" id="IPR006527">
    <property type="entry name" value="F-box-assoc_dom_typ1"/>
</dbReference>
<dbReference type="InterPro" id="IPR017451">
    <property type="entry name" value="F-box-assoc_interact_dom"/>
</dbReference>
<sequence>MTMTMNNLPRDLVEEILSRVPVKFIGVVRSTCKNWNVLSKDERFANKHIDKAAAAAREKEFLMITAGGSMDYLISVNPYETCNKNFGLSINRKGISIAREQSEQTVFISQAFFSKGLLLCVWRNNKSRLLVWNLYWGKRRWIECPTHCLNEKFAFGYDRSCGSHKILRNTIKYTEPGLSLKGNTYWYARDYESEDGFLHCFDFTRERFRPRLPLPLPPCSYSFYTVSLSSVKEEKLAVLFSPWDTVSWLDIWVTNKIEPYEVSWSKFFNVETMQHIDHCFNRSGHFFIDEEKVIVVFDTYDNA</sequence>
<dbReference type="InterPro" id="IPR036047">
    <property type="entry name" value="F-box-like_dom_sf"/>
</dbReference>
<dbReference type="Proteomes" id="UP000712281">
    <property type="component" value="Unassembled WGS sequence"/>
</dbReference>
<accession>A0A8S9G7A3</accession>
<dbReference type="Pfam" id="PF07734">
    <property type="entry name" value="FBA_1"/>
    <property type="match status" value="2"/>
</dbReference>
<dbReference type="SUPFAM" id="SSF81383">
    <property type="entry name" value="F-box domain"/>
    <property type="match status" value="1"/>
</dbReference>
<dbReference type="EMBL" id="QGKW02002005">
    <property type="protein sequence ID" value="KAF2541925.1"/>
    <property type="molecule type" value="Genomic_DNA"/>
</dbReference>
<proteinExistence type="predicted"/>
<dbReference type="PANTHER" id="PTHR47993:SF339">
    <property type="entry name" value="F-BOX DOMAIN-CONTAINING PROTEIN"/>
    <property type="match status" value="1"/>
</dbReference>
<evidence type="ECO:0000313" key="2">
    <source>
        <dbReference type="EMBL" id="KAF2541925.1"/>
    </source>
</evidence>
<dbReference type="PANTHER" id="PTHR47993">
    <property type="entry name" value="OS09G0372900 PROTEIN-RELATED"/>
    <property type="match status" value="1"/>
</dbReference>
<dbReference type="PROSITE" id="PS50181">
    <property type="entry name" value="FBOX"/>
    <property type="match status" value="1"/>
</dbReference>
<dbReference type="Pfam" id="PF00646">
    <property type="entry name" value="F-box"/>
    <property type="match status" value="1"/>
</dbReference>
<organism evidence="2 3">
    <name type="scientific">Brassica cretica</name>
    <name type="common">Mustard</name>
    <dbReference type="NCBI Taxonomy" id="69181"/>
    <lineage>
        <taxon>Eukaryota</taxon>
        <taxon>Viridiplantae</taxon>
        <taxon>Streptophyta</taxon>
        <taxon>Embryophyta</taxon>
        <taxon>Tracheophyta</taxon>
        <taxon>Spermatophyta</taxon>
        <taxon>Magnoliopsida</taxon>
        <taxon>eudicotyledons</taxon>
        <taxon>Gunneridae</taxon>
        <taxon>Pentapetalae</taxon>
        <taxon>rosids</taxon>
        <taxon>malvids</taxon>
        <taxon>Brassicales</taxon>
        <taxon>Brassicaceae</taxon>
        <taxon>Brassiceae</taxon>
        <taxon>Brassica</taxon>
    </lineage>
</organism>
<reference evidence="2" key="1">
    <citation type="submission" date="2019-12" db="EMBL/GenBank/DDBJ databases">
        <title>Genome sequencing and annotation of Brassica cretica.</title>
        <authorList>
            <person name="Studholme D.J."/>
            <person name="Sarris P.F."/>
        </authorList>
    </citation>
    <scope>NUCLEOTIDE SEQUENCE</scope>
    <source>
        <strain evidence="2">PFS-001/15</strain>
        <tissue evidence="2">Leaf</tissue>
    </source>
</reference>
<protein>
    <recommendedName>
        <fullName evidence="1">F-box domain-containing protein</fullName>
    </recommendedName>
</protein>
<dbReference type="InterPro" id="IPR050233">
    <property type="entry name" value="A_thaliana_F-box"/>
</dbReference>
<evidence type="ECO:0000313" key="3">
    <source>
        <dbReference type="Proteomes" id="UP000712281"/>
    </source>
</evidence>
<dbReference type="AlphaFoldDB" id="A0A8S9G7A3"/>